<dbReference type="Proteomes" id="UP000004218">
    <property type="component" value="Unassembled WGS sequence"/>
</dbReference>
<keyword evidence="2" id="KW-1185">Reference proteome</keyword>
<comment type="caution">
    <text evidence="1">The sequence shown here is derived from an EMBL/GenBank/DDBJ whole genome shotgun (WGS) entry which is preliminary data.</text>
</comment>
<evidence type="ECO:0000313" key="2">
    <source>
        <dbReference type="Proteomes" id="UP000004218"/>
    </source>
</evidence>
<evidence type="ECO:0000313" key="1">
    <source>
        <dbReference type="EMBL" id="EFM49428.1"/>
    </source>
</evidence>
<dbReference type="AlphaFoldDB" id="E0DEM7"/>
<dbReference type="EMBL" id="ACSH02000004">
    <property type="protein sequence ID" value="EFM49428.1"/>
    <property type="molecule type" value="Genomic_DNA"/>
</dbReference>
<name>E0DEM7_9CORY</name>
<sequence>MLEILPLEASHTDKPQPTRFAASSFTEAKLAATMPYKH</sequence>
<proteinExistence type="predicted"/>
<gene>
    <name evidence="1" type="ORF">HMPREF0299_7423</name>
</gene>
<reference evidence="1" key="1">
    <citation type="submission" date="2010-08" db="EMBL/GenBank/DDBJ databases">
        <authorList>
            <person name="Harkins D.M."/>
            <person name="Madupu R."/>
            <person name="Durkin A.S."/>
            <person name="Torralba M."/>
            <person name="Methe B."/>
            <person name="Sutton G.G."/>
            <person name="Nelson K.E."/>
        </authorList>
    </citation>
    <scope>NUCLEOTIDE SEQUENCE [LARGE SCALE GENOMIC DNA]</scope>
    <source>
        <strain evidence="1">ATCC 14266</strain>
    </source>
</reference>
<accession>E0DEM7</accession>
<protein>
    <submittedName>
        <fullName evidence="1">Uncharacterized protein</fullName>
    </submittedName>
</protein>
<organism evidence="1 2">
    <name type="scientific">Corynebacterium matruchotii ATCC 14266</name>
    <dbReference type="NCBI Taxonomy" id="553207"/>
    <lineage>
        <taxon>Bacteria</taxon>
        <taxon>Bacillati</taxon>
        <taxon>Actinomycetota</taxon>
        <taxon>Actinomycetes</taxon>
        <taxon>Mycobacteriales</taxon>
        <taxon>Corynebacteriaceae</taxon>
        <taxon>Corynebacterium</taxon>
    </lineage>
</organism>